<proteinExistence type="predicted"/>
<name>A0A843XD82_COLES</name>
<feature type="compositionally biased region" description="Basic and acidic residues" evidence="1">
    <location>
        <begin position="31"/>
        <end position="68"/>
    </location>
</feature>
<evidence type="ECO:0000313" key="3">
    <source>
        <dbReference type="Proteomes" id="UP000652761"/>
    </source>
</evidence>
<gene>
    <name evidence="2" type="ORF">Taro_050211</name>
</gene>
<feature type="compositionally biased region" description="Basic and acidic residues" evidence="1">
    <location>
        <begin position="12"/>
        <end position="22"/>
    </location>
</feature>
<feature type="region of interest" description="Disordered" evidence="1">
    <location>
        <begin position="1"/>
        <end position="80"/>
    </location>
</feature>
<comment type="caution">
    <text evidence="2">The sequence shown here is derived from an EMBL/GenBank/DDBJ whole genome shotgun (WGS) entry which is preliminary data.</text>
</comment>
<protein>
    <submittedName>
        <fullName evidence="2">Uncharacterized protein</fullName>
    </submittedName>
</protein>
<reference evidence="2" key="1">
    <citation type="submission" date="2017-07" db="EMBL/GenBank/DDBJ databases">
        <title>Taro Niue Genome Assembly and Annotation.</title>
        <authorList>
            <person name="Atibalentja N."/>
            <person name="Keating K."/>
            <person name="Fields C.J."/>
        </authorList>
    </citation>
    <scope>NUCLEOTIDE SEQUENCE</scope>
    <source>
        <strain evidence="2">Niue_2</strain>
        <tissue evidence="2">Leaf</tissue>
    </source>
</reference>
<evidence type="ECO:0000313" key="2">
    <source>
        <dbReference type="EMBL" id="MQM17243.1"/>
    </source>
</evidence>
<dbReference type="Proteomes" id="UP000652761">
    <property type="component" value="Unassembled WGS sequence"/>
</dbReference>
<sequence>MVGPEQHNAEANPRHTPAETKKLTKHRSNHVRPESHDTSTHNPDLHVVGKEEPGVIPRDTKQPCENERLTIGTATSDLHK</sequence>
<dbReference type="AlphaFoldDB" id="A0A843XD82"/>
<keyword evidence="3" id="KW-1185">Reference proteome</keyword>
<dbReference type="EMBL" id="NMUH01007428">
    <property type="protein sequence ID" value="MQM17243.1"/>
    <property type="molecule type" value="Genomic_DNA"/>
</dbReference>
<organism evidence="2 3">
    <name type="scientific">Colocasia esculenta</name>
    <name type="common">Wild taro</name>
    <name type="synonym">Arum esculentum</name>
    <dbReference type="NCBI Taxonomy" id="4460"/>
    <lineage>
        <taxon>Eukaryota</taxon>
        <taxon>Viridiplantae</taxon>
        <taxon>Streptophyta</taxon>
        <taxon>Embryophyta</taxon>
        <taxon>Tracheophyta</taxon>
        <taxon>Spermatophyta</taxon>
        <taxon>Magnoliopsida</taxon>
        <taxon>Liliopsida</taxon>
        <taxon>Araceae</taxon>
        <taxon>Aroideae</taxon>
        <taxon>Colocasieae</taxon>
        <taxon>Colocasia</taxon>
    </lineage>
</organism>
<accession>A0A843XD82</accession>
<evidence type="ECO:0000256" key="1">
    <source>
        <dbReference type="SAM" id="MobiDB-lite"/>
    </source>
</evidence>